<evidence type="ECO:0000313" key="2">
    <source>
        <dbReference type="EMBL" id="SDK83562.1"/>
    </source>
</evidence>
<dbReference type="RefSeq" id="WP_091598688.1">
    <property type="nucleotide sequence ID" value="NZ_FNEE01000021.1"/>
</dbReference>
<dbReference type="GO" id="GO:0016853">
    <property type="term" value="F:isomerase activity"/>
    <property type="evidence" value="ECO:0007669"/>
    <property type="project" value="UniProtKB-KW"/>
</dbReference>
<dbReference type="AlphaFoldDB" id="A0A1G9F594"/>
<gene>
    <name evidence="2" type="ORF">SAMN05428953_12178</name>
</gene>
<sequence>MTEIENKALALRYFDGEWELVDKECRCFLSGDMPCSGWMKEYEKKALGSILKTVGPVTTTIGDMVAEGDRVWVEWEISARLTNGNTYNNCYVYMFRFRDKKIVEFKSFVDTLHMYRTMDAPEVRGEAGKRQSPLTSVTARIVADAPDQIDGKE</sequence>
<keyword evidence="2" id="KW-0413">Isomerase</keyword>
<dbReference type="InterPro" id="IPR032710">
    <property type="entry name" value="NTF2-like_dom_sf"/>
</dbReference>
<organism evidence="2 3">
    <name type="scientific">Mesorhizobium muleiense</name>
    <dbReference type="NCBI Taxonomy" id="1004279"/>
    <lineage>
        <taxon>Bacteria</taxon>
        <taxon>Pseudomonadati</taxon>
        <taxon>Pseudomonadota</taxon>
        <taxon>Alphaproteobacteria</taxon>
        <taxon>Hyphomicrobiales</taxon>
        <taxon>Phyllobacteriaceae</taxon>
        <taxon>Mesorhizobium</taxon>
    </lineage>
</organism>
<evidence type="ECO:0000313" key="3">
    <source>
        <dbReference type="Proteomes" id="UP000198894"/>
    </source>
</evidence>
<dbReference type="InterPro" id="IPR037401">
    <property type="entry name" value="SnoaL-like"/>
</dbReference>
<proteinExistence type="predicted"/>
<protein>
    <submittedName>
        <fullName evidence="2">Ketosteroid isomerase-related protein</fullName>
    </submittedName>
</protein>
<dbReference type="Proteomes" id="UP000198894">
    <property type="component" value="Unassembled WGS sequence"/>
</dbReference>
<dbReference type="SUPFAM" id="SSF54427">
    <property type="entry name" value="NTF2-like"/>
    <property type="match status" value="1"/>
</dbReference>
<accession>A0A1G9F594</accession>
<evidence type="ECO:0000259" key="1">
    <source>
        <dbReference type="Pfam" id="PF12680"/>
    </source>
</evidence>
<dbReference type="Gene3D" id="3.10.450.50">
    <property type="match status" value="1"/>
</dbReference>
<dbReference type="EMBL" id="FNEE01000021">
    <property type="protein sequence ID" value="SDK83562.1"/>
    <property type="molecule type" value="Genomic_DNA"/>
</dbReference>
<dbReference type="Pfam" id="PF12680">
    <property type="entry name" value="SnoaL_2"/>
    <property type="match status" value="1"/>
</dbReference>
<feature type="domain" description="SnoaL-like" evidence="1">
    <location>
        <begin position="48"/>
        <end position="104"/>
    </location>
</feature>
<keyword evidence="3" id="KW-1185">Reference proteome</keyword>
<reference evidence="3" key="1">
    <citation type="submission" date="2016-10" db="EMBL/GenBank/DDBJ databases">
        <authorList>
            <person name="Varghese N."/>
            <person name="Submissions S."/>
        </authorList>
    </citation>
    <scope>NUCLEOTIDE SEQUENCE [LARGE SCALE GENOMIC DNA]</scope>
    <source>
        <strain evidence="3">CGMCC 1.11022</strain>
    </source>
</reference>
<name>A0A1G9F594_9HYPH</name>